<name>A0A1A9HVX2_9CHLA</name>
<dbReference type="EMBL" id="CP014639">
    <property type="protein sequence ID" value="ANH78253.1"/>
    <property type="molecule type" value="Genomic_DNA"/>
</dbReference>
<evidence type="ECO:0000313" key="2">
    <source>
        <dbReference type="Proteomes" id="UP000078162"/>
    </source>
</evidence>
<reference evidence="1 2" key="1">
    <citation type="submission" date="2016-03" db="EMBL/GenBank/DDBJ databases">
        <title>Culture-independent genomics supports pathogen discovery for uncultivable bacteria within the genus Chlamydia.</title>
        <authorList>
            <person name="Taylor-Brown A."/>
            <person name="Bachmann N.L."/>
            <person name="Borel N."/>
            <person name="Polkinghorne A."/>
        </authorList>
    </citation>
    <scope>NUCLEOTIDE SEQUENCE [LARGE SCALE GENOMIC DNA]</scope>
    <source>
        <strain evidence="1 2">2742-308</strain>
    </source>
</reference>
<organism evidence="1 2">
    <name type="scientific">Candidatus Chlamydia sanziniae</name>
    <dbReference type="NCBI Taxonomy" id="1806891"/>
    <lineage>
        <taxon>Bacteria</taxon>
        <taxon>Pseudomonadati</taxon>
        <taxon>Chlamydiota</taxon>
        <taxon>Chlamydiia</taxon>
        <taxon>Chlamydiales</taxon>
        <taxon>Chlamydiaceae</taxon>
        <taxon>Chlamydia/Chlamydophila group</taxon>
        <taxon>Chlamydia</taxon>
    </lineage>
</organism>
<keyword evidence="2" id="KW-1185">Reference proteome</keyword>
<evidence type="ECO:0000313" key="1">
    <source>
        <dbReference type="EMBL" id="ANH78253.1"/>
    </source>
</evidence>
<accession>A0A1A9HVX2</accession>
<dbReference type="Proteomes" id="UP000078162">
    <property type="component" value="Chromosome"/>
</dbReference>
<gene>
    <name evidence="1" type="ORF">Cs308_0082</name>
</gene>
<proteinExistence type="predicted"/>
<dbReference type="KEGG" id="csaz:Cs308_0082"/>
<protein>
    <submittedName>
        <fullName evidence="1">Uncharacterized protein</fullName>
    </submittedName>
</protein>
<dbReference type="AlphaFoldDB" id="A0A1A9HVX2"/>
<sequence length="45" mass="5134">MASEKSFTPILDATHQTVRTFKKLEFIKPKIQKASSPKLMNTLDI</sequence>
<dbReference type="PATRIC" id="fig|1806891.3.peg.78"/>